<proteinExistence type="predicted"/>
<accession>A0AAU9NEW5</accession>
<sequence>MTKKPSTKASTPSKTFRFDLDNEDIEDDICGDDDQTFHVSPGQDTTVESNVEETSIPDVTITASYVDTNIASSEPIITLILEQTSVTPPNVPIFKSNVEKGRT</sequence>
<gene>
    <name evidence="2" type="ORF">LVIROSA_LOCUS22780</name>
</gene>
<evidence type="ECO:0000256" key="1">
    <source>
        <dbReference type="SAM" id="MobiDB-lite"/>
    </source>
</evidence>
<dbReference type="Proteomes" id="UP001157418">
    <property type="component" value="Unassembled WGS sequence"/>
</dbReference>
<dbReference type="EMBL" id="CAKMRJ010004445">
    <property type="protein sequence ID" value="CAH1436407.1"/>
    <property type="molecule type" value="Genomic_DNA"/>
</dbReference>
<keyword evidence="3" id="KW-1185">Reference proteome</keyword>
<feature type="compositionally biased region" description="Polar residues" evidence="1">
    <location>
        <begin position="42"/>
        <end position="51"/>
    </location>
</feature>
<feature type="compositionally biased region" description="Acidic residues" evidence="1">
    <location>
        <begin position="21"/>
        <end position="34"/>
    </location>
</feature>
<comment type="caution">
    <text evidence="2">The sequence shown here is derived from an EMBL/GenBank/DDBJ whole genome shotgun (WGS) entry which is preliminary data.</text>
</comment>
<feature type="region of interest" description="Disordered" evidence="1">
    <location>
        <begin position="1"/>
        <end position="51"/>
    </location>
</feature>
<evidence type="ECO:0000313" key="3">
    <source>
        <dbReference type="Proteomes" id="UP001157418"/>
    </source>
</evidence>
<reference evidence="2 3" key="1">
    <citation type="submission" date="2022-01" db="EMBL/GenBank/DDBJ databases">
        <authorList>
            <person name="Xiong W."/>
            <person name="Schranz E."/>
        </authorList>
    </citation>
    <scope>NUCLEOTIDE SEQUENCE [LARGE SCALE GENOMIC DNA]</scope>
</reference>
<evidence type="ECO:0000313" key="2">
    <source>
        <dbReference type="EMBL" id="CAH1436407.1"/>
    </source>
</evidence>
<protein>
    <submittedName>
        <fullName evidence="2">Uncharacterized protein</fullName>
    </submittedName>
</protein>
<name>A0AAU9NEW5_9ASTR</name>
<dbReference type="AlphaFoldDB" id="A0AAU9NEW5"/>
<organism evidence="2 3">
    <name type="scientific">Lactuca virosa</name>
    <dbReference type="NCBI Taxonomy" id="75947"/>
    <lineage>
        <taxon>Eukaryota</taxon>
        <taxon>Viridiplantae</taxon>
        <taxon>Streptophyta</taxon>
        <taxon>Embryophyta</taxon>
        <taxon>Tracheophyta</taxon>
        <taxon>Spermatophyta</taxon>
        <taxon>Magnoliopsida</taxon>
        <taxon>eudicotyledons</taxon>
        <taxon>Gunneridae</taxon>
        <taxon>Pentapetalae</taxon>
        <taxon>asterids</taxon>
        <taxon>campanulids</taxon>
        <taxon>Asterales</taxon>
        <taxon>Asteraceae</taxon>
        <taxon>Cichorioideae</taxon>
        <taxon>Cichorieae</taxon>
        <taxon>Lactucinae</taxon>
        <taxon>Lactuca</taxon>
    </lineage>
</organism>